<comment type="caution">
    <text evidence="1">The sequence shown here is derived from an EMBL/GenBank/DDBJ whole genome shotgun (WGS) entry which is preliminary data.</text>
</comment>
<protein>
    <submittedName>
        <fullName evidence="1">Telomerase reverse transcriptase, putative</fullName>
    </submittedName>
</protein>
<evidence type="ECO:0000313" key="1">
    <source>
        <dbReference type="EMBL" id="GFE55916.1"/>
    </source>
</evidence>
<name>A0A9W5WWF4_BABOV</name>
<dbReference type="EMBL" id="BLIY01000025">
    <property type="protein sequence ID" value="GFE55916.1"/>
    <property type="molecule type" value="Genomic_DNA"/>
</dbReference>
<evidence type="ECO:0000313" key="2">
    <source>
        <dbReference type="Proteomes" id="UP001057455"/>
    </source>
</evidence>
<keyword evidence="2" id="KW-1185">Reference proteome</keyword>
<accession>A0A9W5WWF4</accession>
<keyword evidence="1" id="KW-0808">Transferase</keyword>
<dbReference type="OrthoDB" id="361517at2759"/>
<sequence length="492" mass="54675">MTDCIDLICSNNTARLLEWLSEDSASRWETLTSTLRQLVTKRHDVSRFICENARLLGTGKVVSINKLFDDDCLNEVAAGLGSGAIYGAAQGCPLVSEEQSEIAGYRFDDFIQVLETACGKVESEVAFSAVVECLRHRRTEMDKLLLLLAKTIKRCDDRAVRITTAIGALSQVYNHSADLSPIVFFLRDMWSLDVQESHNVSKMTLISAALRLHTSILTGTTRFSECDSGIQVANLVCCWRSDLFSWTSQICIYNDRANTCQLDSTSLDDALCCFSLLTDERSVIPRVYSIPCLASMYIKVAHVLAFNIHYDAHSSIIILLETAIVMLKQSGAGIAYSVPLSAELIVALLGCCYKPSTAERLADILDFLIQTTEEDTRITLFGRVASSCNDDTSLSLCLGIFSRHVLYNNNDAQTRTISVLKRLCERVSSDVRRFPRTWSCLLSWLESLKTTVKCGSNASRLLLDLNKSLSVLVSQSGLEPRFVDNVQKFLNE</sequence>
<reference evidence="1" key="1">
    <citation type="submission" date="2019-12" db="EMBL/GenBank/DDBJ databases">
        <title>Genome sequence of Babesia ovis.</title>
        <authorList>
            <person name="Yamagishi J."/>
            <person name="Sevinc F."/>
            <person name="Xuan X."/>
        </authorList>
    </citation>
    <scope>NUCLEOTIDE SEQUENCE</scope>
    <source>
        <strain evidence="1">Selcuk</strain>
    </source>
</reference>
<organism evidence="1 2">
    <name type="scientific">Babesia ovis</name>
    <dbReference type="NCBI Taxonomy" id="5869"/>
    <lineage>
        <taxon>Eukaryota</taxon>
        <taxon>Sar</taxon>
        <taxon>Alveolata</taxon>
        <taxon>Apicomplexa</taxon>
        <taxon>Aconoidasida</taxon>
        <taxon>Piroplasmida</taxon>
        <taxon>Babesiidae</taxon>
        <taxon>Babesia</taxon>
    </lineage>
</organism>
<dbReference type="Proteomes" id="UP001057455">
    <property type="component" value="Unassembled WGS sequence"/>
</dbReference>
<proteinExistence type="predicted"/>
<dbReference type="AlphaFoldDB" id="A0A9W5WWF4"/>
<dbReference type="GO" id="GO:0003964">
    <property type="term" value="F:RNA-directed DNA polymerase activity"/>
    <property type="evidence" value="ECO:0007669"/>
    <property type="project" value="UniProtKB-KW"/>
</dbReference>
<keyword evidence="1" id="KW-0695">RNA-directed DNA polymerase</keyword>
<keyword evidence="1" id="KW-0548">Nucleotidyltransferase</keyword>
<gene>
    <name evidence="1" type="ORF">BaOVIS_033200</name>
</gene>